<evidence type="ECO:0000256" key="2">
    <source>
        <dbReference type="ARBA" id="ARBA00011375"/>
    </source>
</evidence>
<dbReference type="PANTHER" id="PTHR16056">
    <property type="entry name" value="REGULATOR OF MICROTUBULE DYNAMICS PROTEIN"/>
    <property type="match status" value="1"/>
</dbReference>
<dbReference type="GO" id="GO:0097431">
    <property type="term" value="C:mitotic spindle pole"/>
    <property type="evidence" value="ECO:0007669"/>
    <property type="project" value="TreeGrafter"/>
</dbReference>
<dbReference type="GO" id="GO:0005876">
    <property type="term" value="C:spindle microtubule"/>
    <property type="evidence" value="ECO:0007669"/>
    <property type="project" value="TreeGrafter"/>
</dbReference>
<sequence length="227" mass="26181">MSEQVCTEIDQLQEARDYNKINELLEEALKTSPQDVELLWRLARYYYDKNEETSDKNQKKEYILKSIDTIEKCLTIDPEHWAVHKWWAISTSAIGEYVTSKEKIANAFKIKEHALKSLELKPKDPTTLHLLGRWCFSVASIGFIERGVASALFGTPPQSSYEESLKYLLEAYEVDPTIIRNLIFIGDCYTNLKNQTKAKEFYQKAASAVPKSEFEKTLVEEAKKKAK</sequence>
<evidence type="ECO:0000256" key="5">
    <source>
        <dbReference type="ARBA" id="ARBA00022803"/>
    </source>
</evidence>
<keyword evidence="5 9" id="KW-0802">TPR repeat</keyword>
<dbReference type="InterPro" id="IPR011990">
    <property type="entry name" value="TPR-like_helical_dom_sf"/>
</dbReference>
<keyword evidence="3" id="KW-0963">Cytoplasm</keyword>
<dbReference type="Pfam" id="PF21033">
    <property type="entry name" value="RMD1-3"/>
    <property type="match status" value="1"/>
</dbReference>
<evidence type="ECO:0000256" key="1">
    <source>
        <dbReference type="ARBA" id="ARBA00004245"/>
    </source>
</evidence>
<comment type="subunit">
    <text evidence="2">Interacts with microtubules.</text>
</comment>
<dbReference type="GO" id="GO:0005737">
    <property type="term" value="C:cytoplasm"/>
    <property type="evidence" value="ECO:0007669"/>
    <property type="project" value="TreeGrafter"/>
</dbReference>
<dbReference type="PROSITE" id="PS50005">
    <property type="entry name" value="TPR"/>
    <property type="match status" value="1"/>
</dbReference>
<evidence type="ECO:0000256" key="4">
    <source>
        <dbReference type="ARBA" id="ARBA00022737"/>
    </source>
</evidence>
<evidence type="ECO:0000313" key="10">
    <source>
        <dbReference type="EMBL" id="KAF2078620.1"/>
    </source>
</evidence>
<comment type="caution">
    <text evidence="10">The sequence shown here is derived from an EMBL/GenBank/DDBJ whole genome shotgun (WGS) entry which is preliminary data.</text>
</comment>
<organism evidence="10 11">
    <name type="scientific">Polysphondylium violaceum</name>
    <dbReference type="NCBI Taxonomy" id="133409"/>
    <lineage>
        <taxon>Eukaryota</taxon>
        <taxon>Amoebozoa</taxon>
        <taxon>Evosea</taxon>
        <taxon>Eumycetozoa</taxon>
        <taxon>Dictyostelia</taxon>
        <taxon>Dictyosteliales</taxon>
        <taxon>Dictyosteliaceae</taxon>
        <taxon>Polysphondylium</taxon>
    </lineage>
</organism>
<dbReference type="Gene3D" id="1.25.40.10">
    <property type="entry name" value="Tetratricopeptide repeat domain"/>
    <property type="match status" value="1"/>
</dbReference>
<protein>
    <recommendedName>
        <fullName evidence="7">Regulator of microtubule dynamics protein 1</fullName>
    </recommendedName>
    <alternativeName>
        <fullName evidence="8">Protein FAM82B</fullName>
    </alternativeName>
</protein>
<evidence type="ECO:0000256" key="7">
    <source>
        <dbReference type="ARBA" id="ARBA00039966"/>
    </source>
</evidence>
<feature type="repeat" description="TPR" evidence="9">
    <location>
        <begin position="179"/>
        <end position="212"/>
    </location>
</feature>
<keyword evidence="11" id="KW-1185">Reference proteome</keyword>
<dbReference type="InterPro" id="IPR049039">
    <property type="entry name" value="RMD1-3_a_helical_rpt"/>
</dbReference>
<dbReference type="PANTHER" id="PTHR16056:SF16">
    <property type="entry name" value="REGULATOR OF MICROTUBULE DYNAMICS PROTEIN 1"/>
    <property type="match status" value="1"/>
</dbReference>
<dbReference type="EMBL" id="AJWJ01000002">
    <property type="protein sequence ID" value="KAF2078620.1"/>
    <property type="molecule type" value="Genomic_DNA"/>
</dbReference>
<keyword evidence="6" id="KW-0206">Cytoskeleton</keyword>
<evidence type="ECO:0000256" key="9">
    <source>
        <dbReference type="PROSITE-ProRule" id="PRU00339"/>
    </source>
</evidence>
<evidence type="ECO:0000256" key="3">
    <source>
        <dbReference type="ARBA" id="ARBA00022490"/>
    </source>
</evidence>
<evidence type="ECO:0000256" key="6">
    <source>
        <dbReference type="ARBA" id="ARBA00023212"/>
    </source>
</evidence>
<dbReference type="InterPro" id="IPR019734">
    <property type="entry name" value="TPR_rpt"/>
</dbReference>
<dbReference type="Proteomes" id="UP000695562">
    <property type="component" value="Unassembled WGS sequence"/>
</dbReference>
<evidence type="ECO:0000313" key="11">
    <source>
        <dbReference type="Proteomes" id="UP000695562"/>
    </source>
</evidence>
<dbReference type="GO" id="GO:0008017">
    <property type="term" value="F:microtubule binding"/>
    <property type="evidence" value="ECO:0007669"/>
    <property type="project" value="TreeGrafter"/>
</dbReference>
<evidence type="ECO:0000256" key="8">
    <source>
        <dbReference type="ARBA" id="ARBA00041958"/>
    </source>
</evidence>
<comment type="subcellular location">
    <subcellularLocation>
        <location evidence="1">Cytoplasm</location>
        <location evidence="1">Cytoskeleton</location>
    </subcellularLocation>
</comment>
<dbReference type="OrthoDB" id="512473at2759"/>
<dbReference type="SUPFAM" id="SSF48452">
    <property type="entry name" value="TPR-like"/>
    <property type="match status" value="1"/>
</dbReference>
<gene>
    <name evidence="10" type="ORF">CYY_000120</name>
</gene>
<accession>A0A8J4Q3H9</accession>
<keyword evidence="4" id="KW-0677">Repeat</keyword>
<reference evidence="10" key="1">
    <citation type="submission" date="2020-01" db="EMBL/GenBank/DDBJ databases">
        <title>Development of genomics and gene disruption for Polysphondylium violaceum indicates a role for the polyketide synthase stlB in stalk morphogenesis.</title>
        <authorList>
            <person name="Narita B."/>
            <person name="Kawabe Y."/>
            <person name="Kin K."/>
            <person name="Saito T."/>
            <person name="Gibbs R."/>
            <person name="Kuspa A."/>
            <person name="Muzny D."/>
            <person name="Queller D."/>
            <person name="Richards S."/>
            <person name="Strassman J."/>
            <person name="Sucgang R."/>
            <person name="Worley K."/>
            <person name="Schaap P."/>
        </authorList>
    </citation>
    <scope>NUCLEOTIDE SEQUENCE</scope>
    <source>
        <strain evidence="10">QSvi11</strain>
    </source>
</reference>
<name>A0A8J4Q3H9_9MYCE</name>
<dbReference type="AlphaFoldDB" id="A0A8J4Q3H9"/>
<proteinExistence type="predicted"/>